<organism evidence="2 3">
    <name type="scientific">Cellulosimicrobium cellulans</name>
    <name type="common">Arthrobacter luteus</name>
    <dbReference type="NCBI Taxonomy" id="1710"/>
    <lineage>
        <taxon>Bacteria</taxon>
        <taxon>Bacillati</taxon>
        <taxon>Actinomycetota</taxon>
        <taxon>Actinomycetes</taxon>
        <taxon>Micrococcales</taxon>
        <taxon>Promicromonosporaceae</taxon>
        <taxon>Cellulosimicrobium</taxon>
    </lineage>
</organism>
<sequence>MGDGDRDGLVDEPAEHGRVELEQLGHTARVVGVRRVAVPVPVRVAVRMAVRVAVRVAVVVAAAAVVRVVVPGGAHASTVGRFCV</sequence>
<accession>A0A4Y4E4D4</accession>
<keyword evidence="1" id="KW-0812">Transmembrane</keyword>
<evidence type="ECO:0000313" key="2">
    <source>
        <dbReference type="EMBL" id="GED10390.1"/>
    </source>
</evidence>
<name>A0A4Y4E4D4_CELCE</name>
<reference evidence="2 3" key="1">
    <citation type="submission" date="2019-06" db="EMBL/GenBank/DDBJ databases">
        <title>Whole genome shotgun sequence of Cellulosimicrobium cellulans NBRC 15516.</title>
        <authorList>
            <person name="Hosoyama A."/>
            <person name="Uohara A."/>
            <person name="Ohji S."/>
            <person name="Ichikawa N."/>
        </authorList>
    </citation>
    <scope>NUCLEOTIDE SEQUENCE [LARGE SCALE GENOMIC DNA]</scope>
    <source>
        <strain evidence="2 3">NBRC 15516</strain>
    </source>
</reference>
<keyword evidence="1" id="KW-0472">Membrane</keyword>
<comment type="caution">
    <text evidence="2">The sequence shown here is derived from an EMBL/GenBank/DDBJ whole genome shotgun (WGS) entry which is preliminary data.</text>
</comment>
<dbReference type="AlphaFoldDB" id="A0A4Y4E4D4"/>
<dbReference type="Proteomes" id="UP000316659">
    <property type="component" value="Unassembled WGS sequence"/>
</dbReference>
<proteinExistence type="predicted"/>
<evidence type="ECO:0000313" key="3">
    <source>
        <dbReference type="Proteomes" id="UP000316659"/>
    </source>
</evidence>
<evidence type="ECO:0000256" key="1">
    <source>
        <dbReference type="SAM" id="Phobius"/>
    </source>
</evidence>
<gene>
    <name evidence="2" type="ORF">CCE02nite_23890</name>
</gene>
<feature type="transmembrane region" description="Helical" evidence="1">
    <location>
        <begin position="52"/>
        <end position="70"/>
    </location>
</feature>
<protein>
    <submittedName>
        <fullName evidence="2">Uncharacterized protein</fullName>
    </submittedName>
</protein>
<dbReference type="EMBL" id="BJNZ01000014">
    <property type="protein sequence ID" value="GED10390.1"/>
    <property type="molecule type" value="Genomic_DNA"/>
</dbReference>
<keyword evidence="1" id="KW-1133">Transmembrane helix</keyword>